<reference evidence="2 3" key="1">
    <citation type="submission" date="2019-05" db="EMBL/GenBank/DDBJ databases">
        <title>Emergence of the Ug99 lineage of the wheat stem rust pathogen through somatic hybridization.</title>
        <authorList>
            <person name="Li F."/>
            <person name="Upadhyaya N.M."/>
            <person name="Sperschneider J."/>
            <person name="Matny O."/>
            <person name="Nguyen-Phuc H."/>
            <person name="Mago R."/>
            <person name="Raley C."/>
            <person name="Miller M.E."/>
            <person name="Silverstein K.A.T."/>
            <person name="Henningsen E."/>
            <person name="Hirsch C.D."/>
            <person name="Visser B."/>
            <person name="Pretorius Z.A."/>
            <person name="Steffenson B.J."/>
            <person name="Schwessinger B."/>
            <person name="Dodds P.N."/>
            <person name="Figueroa M."/>
        </authorList>
    </citation>
    <scope>NUCLEOTIDE SEQUENCE [LARGE SCALE GENOMIC DNA]</scope>
    <source>
        <strain evidence="2">21-0</strain>
    </source>
</reference>
<accession>A0A5B0PV86</accession>
<evidence type="ECO:0000313" key="2">
    <source>
        <dbReference type="EMBL" id="KAA1104640.1"/>
    </source>
</evidence>
<name>A0A5B0PV86_PUCGR</name>
<organism evidence="2 3">
    <name type="scientific">Puccinia graminis f. sp. tritici</name>
    <dbReference type="NCBI Taxonomy" id="56615"/>
    <lineage>
        <taxon>Eukaryota</taxon>
        <taxon>Fungi</taxon>
        <taxon>Dikarya</taxon>
        <taxon>Basidiomycota</taxon>
        <taxon>Pucciniomycotina</taxon>
        <taxon>Pucciniomycetes</taxon>
        <taxon>Pucciniales</taxon>
        <taxon>Pucciniaceae</taxon>
        <taxon>Puccinia</taxon>
    </lineage>
</organism>
<gene>
    <name evidence="2" type="ORF">PGT21_028777</name>
</gene>
<dbReference type="AlphaFoldDB" id="A0A5B0PV86"/>
<keyword evidence="1" id="KW-0732">Signal</keyword>
<sequence>MFSLHRNLVIFYGTLLVLIMETPVQASSPRLMKRMYQHNPAEHLDPHLFTKKAESSLVKSCVKNDGKGYHGQEMQLYSQSQSKTNIEEIKGNAVPSHLDGGAVGISKDMEKREVSFEYFLEISEELLDLDGLDGPKLSQNLKNHLRRSFIEKYRLGPWVNFSTLLDHVLDFMKVYRRIGGFRSQNKTDMEIKKFWMQRFDEIKDPKRDIHVKDPATSEDKPQVVWHNGRYVITNSNH</sequence>
<dbReference type="Proteomes" id="UP000324748">
    <property type="component" value="Unassembled WGS sequence"/>
</dbReference>
<proteinExistence type="predicted"/>
<evidence type="ECO:0000313" key="3">
    <source>
        <dbReference type="Proteomes" id="UP000324748"/>
    </source>
</evidence>
<feature type="chain" id="PRO_5022760886" evidence="1">
    <location>
        <begin position="27"/>
        <end position="237"/>
    </location>
</feature>
<comment type="caution">
    <text evidence="2">The sequence shown here is derived from an EMBL/GenBank/DDBJ whole genome shotgun (WGS) entry which is preliminary data.</text>
</comment>
<feature type="signal peptide" evidence="1">
    <location>
        <begin position="1"/>
        <end position="26"/>
    </location>
</feature>
<keyword evidence="3" id="KW-1185">Reference proteome</keyword>
<protein>
    <submittedName>
        <fullName evidence="2">Uncharacterized protein</fullName>
    </submittedName>
</protein>
<dbReference type="EMBL" id="VSWC01000041">
    <property type="protein sequence ID" value="KAA1104640.1"/>
    <property type="molecule type" value="Genomic_DNA"/>
</dbReference>
<evidence type="ECO:0000256" key="1">
    <source>
        <dbReference type="SAM" id="SignalP"/>
    </source>
</evidence>